<evidence type="ECO:0000313" key="7">
    <source>
        <dbReference type="Proteomes" id="UP000887566"/>
    </source>
</evidence>
<dbReference type="Pfam" id="PF14955">
    <property type="entry name" value="MRP-S24"/>
    <property type="match status" value="1"/>
</dbReference>
<dbReference type="Proteomes" id="UP000887566">
    <property type="component" value="Unplaced"/>
</dbReference>
<evidence type="ECO:0000256" key="1">
    <source>
        <dbReference type="ARBA" id="ARBA00004173"/>
    </source>
</evidence>
<dbReference type="InterPro" id="IPR026146">
    <property type="entry name" value="Ribosomal_uS3m"/>
</dbReference>
<dbReference type="PANTHER" id="PTHR21244:SF1">
    <property type="entry name" value="SMALL RIBOSOMAL SUBUNIT PROTEIN US3M"/>
    <property type="match status" value="1"/>
</dbReference>
<evidence type="ECO:0000256" key="6">
    <source>
        <dbReference type="ARBA" id="ARBA00023274"/>
    </source>
</evidence>
<evidence type="ECO:0000313" key="8">
    <source>
        <dbReference type="WBParaSite" id="PSAMB.scaffold2799size21227.g19219.t1"/>
    </source>
</evidence>
<comment type="subcellular location">
    <subcellularLocation>
        <location evidence="1">Mitochondrion</location>
    </subcellularLocation>
</comment>
<evidence type="ECO:0000256" key="4">
    <source>
        <dbReference type="ARBA" id="ARBA00022980"/>
    </source>
</evidence>
<keyword evidence="7" id="KW-1185">Reference proteome</keyword>
<protein>
    <submittedName>
        <fullName evidence="8">Uncharacterized protein</fullName>
    </submittedName>
</protein>
<reference evidence="8" key="1">
    <citation type="submission" date="2022-11" db="UniProtKB">
        <authorList>
            <consortium name="WormBaseParasite"/>
        </authorList>
    </citation>
    <scope>IDENTIFICATION</scope>
</reference>
<evidence type="ECO:0000256" key="3">
    <source>
        <dbReference type="ARBA" id="ARBA00022946"/>
    </source>
</evidence>
<comment type="similarity">
    <text evidence="2">Belongs to the universal ribosomal protein uS3 family.</text>
</comment>
<dbReference type="PANTHER" id="PTHR21244">
    <property type="entry name" value="MITOCHONDRIAL 28S RIBOSOMAL PROTEIN S24"/>
    <property type="match status" value="1"/>
</dbReference>
<dbReference type="GO" id="GO:1990904">
    <property type="term" value="C:ribonucleoprotein complex"/>
    <property type="evidence" value="ECO:0007669"/>
    <property type="project" value="UniProtKB-KW"/>
</dbReference>
<keyword evidence="6" id="KW-0687">Ribonucleoprotein</keyword>
<evidence type="ECO:0000256" key="2">
    <source>
        <dbReference type="ARBA" id="ARBA00010761"/>
    </source>
</evidence>
<dbReference type="GO" id="GO:0005840">
    <property type="term" value="C:ribosome"/>
    <property type="evidence" value="ECO:0007669"/>
    <property type="project" value="UniProtKB-KW"/>
</dbReference>
<proteinExistence type="inferred from homology"/>
<dbReference type="AlphaFoldDB" id="A0A914W0S1"/>
<dbReference type="GO" id="GO:0005739">
    <property type="term" value="C:mitochondrion"/>
    <property type="evidence" value="ECO:0007669"/>
    <property type="project" value="UniProtKB-SubCell"/>
</dbReference>
<keyword evidence="4" id="KW-0689">Ribosomal protein</keyword>
<accession>A0A914W0S1</accession>
<keyword evidence="3" id="KW-0809">Transit peptide</keyword>
<keyword evidence="5" id="KW-0496">Mitochondrion</keyword>
<organism evidence="7 8">
    <name type="scientific">Plectus sambesii</name>
    <dbReference type="NCBI Taxonomy" id="2011161"/>
    <lineage>
        <taxon>Eukaryota</taxon>
        <taxon>Metazoa</taxon>
        <taxon>Ecdysozoa</taxon>
        <taxon>Nematoda</taxon>
        <taxon>Chromadorea</taxon>
        <taxon>Plectida</taxon>
        <taxon>Plectina</taxon>
        <taxon>Plectoidea</taxon>
        <taxon>Plectidae</taxon>
        <taxon>Plectus</taxon>
    </lineage>
</organism>
<sequence>MNALLLRSAANFRPPQCVLPRAISTSAVLSKNMSAKYKGTTKRSRMLTYDMAMRPQHIGVRKAWLTWHTQDLEDFRQTQPYQVAQDEIIRRFIRGLFIDSITRDGEEVSTFELFKNYIRKSNIDRNWAI</sequence>
<dbReference type="GO" id="GO:0006412">
    <property type="term" value="P:translation"/>
    <property type="evidence" value="ECO:0007669"/>
    <property type="project" value="TreeGrafter"/>
</dbReference>
<evidence type="ECO:0000256" key="5">
    <source>
        <dbReference type="ARBA" id="ARBA00023128"/>
    </source>
</evidence>
<dbReference type="WBParaSite" id="PSAMB.scaffold2799size21227.g19219.t1">
    <property type="protein sequence ID" value="PSAMB.scaffold2799size21227.g19219.t1"/>
    <property type="gene ID" value="PSAMB.scaffold2799size21227.g19219"/>
</dbReference>
<name>A0A914W0S1_9BILA</name>